<keyword evidence="3" id="KW-1185">Reference proteome</keyword>
<dbReference type="InterPro" id="IPR017517">
    <property type="entry name" value="Maleyloyr_isom"/>
</dbReference>
<dbReference type="Gene3D" id="3.30.1050.20">
    <property type="match status" value="1"/>
</dbReference>
<evidence type="ECO:0000259" key="1">
    <source>
        <dbReference type="Pfam" id="PF11716"/>
    </source>
</evidence>
<dbReference type="Proteomes" id="UP000598360">
    <property type="component" value="Unassembled WGS sequence"/>
</dbReference>
<dbReference type="EMBL" id="JADEYC010000021">
    <property type="protein sequence ID" value="MBE9375440.1"/>
    <property type="molecule type" value="Genomic_DNA"/>
</dbReference>
<evidence type="ECO:0000313" key="2">
    <source>
        <dbReference type="EMBL" id="MBE9375440.1"/>
    </source>
</evidence>
<dbReference type="InterPro" id="IPR024344">
    <property type="entry name" value="MDMPI_metal-binding"/>
</dbReference>
<dbReference type="SUPFAM" id="SSF109854">
    <property type="entry name" value="DinB/YfiT-like putative metalloenzymes"/>
    <property type="match status" value="1"/>
</dbReference>
<keyword evidence="2" id="KW-0413">Isomerase</keyword>
<organism evidence="2 3">
    <name type="scientific">Saccharopolyspora montiporae</name>
    <dbReference type="NCBI Taxonomy" id="2781240"/>
    <lineage>
        <taxon>Bacteria</taxon>
        <taxon>Bacillati</taxon>
        <taxon>Actinomycetota</taxon>
        <taxon>Actinomycetes</taxon>
        <taxon>Pseudonocardiales</taxon>
        <taxon>Pseudonocardiaceae</taxon>
        <taxon>Saccharopolyspora</taxon>
    </lineage>
</organism>
<proteinExistence type="predicted"/>
<dbReference type="GO" id="GO:0046872">
    <property type="term" value="F:metal ion binding"/>
    <property type="evidence" value="ECO:0007669"/>
    <property type="project" value="InterPro"/>
</dbReference>
<dbReference type="NCBIfam" id="TIGR03083">
    <property type="entry name" value="maleylpyruvate isomerase family mycothiol-dependent enzyme"/>
    <property type="match status" value="1"/>
</dbReference>
<dbReference type="Gene3D" id="1.20.120.450">
    <property type="entry name" value="dinb family like domain"/>
    <property type="match status" value="1"/>
</dbReference>
<dbReference type="AlphaFoldDB" id="A0A929G0B9"/>
<accession>A0A929G0B9</accession>
<dbReference type="InterPro" id="IPR034660">
    <property type="entry name" value="DinB/YfiT-like"/>
</dbReference>
<reference evidence="2" key="1">
    <citation type="submission" date="2020-10" db="EMBL/GenBank/DDBJ databases">
        <title>Diversity and distribution of actinomycetes associated with coral in the coast of Hainan.</title>
        <authorList>
            <person name="Li F."/>
        </authorList>
    </citation>
    <scope>NUCLEOTIDE SEQUENCE</scope>
    <source>
        <strain evidence="2">HNM0983</strain>
    </source>
</reference>
<dbReference type="InterPro" id="IPR036527">
    <property type="entry name" value="SCP2_sterol-bd_dom_sf"/>
</dbReference>
<sequence length="259" mass="27735">MADTALDSDGHNRLSPATAAQLARQASAGTAAVDEATRDLLDATAAMDQTSVHEPSLLPGWTRAHVLAHLSRDADARVNALTWARTGIEHPMYPSPADRDADIDNGARRDRRVLLDELEAASDRFTAAAQALPSHAWLNEVCDELLRAVPAMDVLRARLLEVRVHTIDLDCGVGFDDIPLTEAEQLLEDTVQEFGGRADVPALIVTADFGDHERSWSLRGTTTAPAHAHGPPGAVLGWLLGRGASEDIAGDAPALPFWL</sequence>
<gene>
    <name evidence="2" type="ORF">IQ251_13385</name>
</gene>
<name>A0A929G0B9_9PSEU</name>
<dbReference type="Pfam" id="PF11716">
    <property type="entry name" value="MDMPI_N"/>
    <property type="match status" value="1"/>
</dbReference>
<evidence type="ECO:0000313" key="3">
    <source>
        <dbReference type="Proteomes" id="UP000598360"/>
    </source>
</evidence>
<protein>
    <submittedName>
        <fullName evidence="2">Maleylpyruvate isomerase family mycothiol-dependent enzyme</fullName>
    </submittedName>
</protein>
<dbReference type="GO" id="GO:0016853">
    <property type="term" value="F:isomerase activity"/>
    <property type="evidence" value="ECO:0007669"/>
    <property type="project" value="UniProtKB-KW"/>
</dbReference>
<dbReference type="RefSeq" id="WP_193928886.1">
    <property type="nucleotide sequence ID" value="NZ_JADEYC010000021.1"/>
</dbReference>
<dbReference type="SUPFAM" id="SSF55718">
    <property type="entry name" value="SCP-like"/>
    <property type="match status" value="1"/>
</dbReference>
<feature type="domain" description="Mycothiol-dependent maleylpyruvate isomerase metal-binding" evidence="1">
    <location>
        <begin position="34"/>
        <end position="169"/>
    </location>
</feature>
<comment type="caution">
    <text evidence="2">The sequence shown here is derived from an EMBL/GenBank/DDBJ whole genome shotgun (WGS) entry which is preliminary data.</text>
</comment>